<name>A0A8J4W203_9ROSI</name>
<dbReference type="OrthoDB" id="1735564at2759"/>
<dbReference type="Proteomes" id="UP000737018">
    <property type="component" value="Unassembled WGS sequence"/>
</dbReference>
<evidence type="ECO:0000256" key="1">
    <source>
        <dbReference type="SAM" id="MobiDB-lite"/>
    </source>
</evidence>
<protein>
    <submittedName>
        <fullName evidence="2">Uncharacterized protein</fullName>
    </submittedName>
</protein>
<evidence type="ECO:0000313" key="3">
    <source>
        <dbReference type="Proteomes" id="UP000737018"/>
    </source>
</evidence>
<accession>A0A8J4W203</accession>
<sequence>MIDCSTLGPQSPPDEATTHSHTSNTHLLSLLLPQIPWAFLSLRTKRLLLGIVPLTSVSDYNGYKDPKDKSMDAFSRGRTVDESMYNDQRSKSKHMFLYID</sequence>
<dbReference type="AlphaFoldDB" id="A0A8J4W203"/>
<keyword evidence="3" id="KW-1185">Reference proteome</keyword>
<organism evidence="2 3">
    <name type="scientific">Castanea mollissima</name>
    <name type="common">Chinese chestnut</name>
    <dbReference type="NCBI Taxonomy" id="60419"/>
    <lineage>
        <taxon>Eukaryota</taxon>
        <taxon>Viridiplantae</taxon>
        <taxon>Streptophyta</taxon>
        <taxon>Embryophyta</taxon>
        <taxon>Tracheophyta</taxon>
        <taxon>Spermatophyta</taxon>
        <taxon>Magnoliopsida</taxon>
        <taxon>eudicotyledons</taxon>
        <taxon>Gunneridae</taxon>
        <taxon>Pentapetalae</taxon>
        <taxon>rosids</taxon>
        <taxon>fabids</taxon>
        <taxon>Fagales</taxon>
        <taxon>Fagaceae</taxon>
        <taxon>Castanea</taxon>
    </lineage>
</organism>
<dbReference type="EMBL" id="JRKL02000415">
    <property type="protein sequence ID" value="KAF3971564.1"/>
    <property type="molecule type" value="Genomic_DNA"/>
</dbReference>
<feature type="region of interest" description="Disordered" evidence="1">
    <location>
        <begin position="1"/>
        <end position="23"/>
    </location>
</feature>
<gene>
    <name evidence="2" type="ORF">CMV_004849</name>
</gene>
<comment type="caution">
    <text evidence="2">The sequence shown here is derived from an EMBL/GenBank/DDBJ whole genome shotgun (WGS) entry which is preliminary data.</text>
</comment>
<reference evidence="2" key="1">
    <citation type="submission" date="2020-03" db="EMBL/GenBank/DDBJ databases">
        <title>Castanea mollissima Vanexum genome sequencing.</title>
        <authorList>
            <person name="Staton M."/>
        </authorList>
    </citation>
    <scope>NUCLEOTIDE SEQUENCE</scope>
    <source>
        <tissue evidence="2">Leaf</tissue>
    </source>
</reference>
<evidence type="ECO:0000313" key="2">
    <source>
        <dbReference type="EMBL" id="KAF3971564.1"/>
    </source>
</evidence>
<proteinExistence type="predicted"/>